<name>A0A8R7TZ25_TRIUA</name>
<dbReference type="PANTHER" id="PTHR33026">
    <property type="entry name" value="OS06G0360600 PROTEIN"/>
    <property type="match status" value="1"/>
</dbReference>
<dbReference type="PANTHER" id="PTHR33026:SF7">
    <property type="entry name" value="OS03G0100275 PROTEIN"/>
    <property type="match status" value="1"/>
</dbReference>
<keyword evidence="3" id="KW-1185">Reference proteome</keyword>
<proteinExistence type="predicted"/>
<evidence type="ECO:0000313" key="2">
    <source>
        <dbReference type="EnsemblPlants" id="TuG1812G0300003605.01.T01.cds370027"/>
    </source>
</evidence>
<reference evidence="3" key="1">
    <citation type="journal article" date="2013" name="Nature">
        <title>Draft genome of the wheat A-genome progenitor Triticum urartu.</title>
        <authorList>
            <person name="Ling H.Q."/>
            <person name="Zhao S."/>
            <person name="Liu D."/>
            <person name="Wang J."/>
            <person name="Sun H."/>
            <person name="Zhang C."/>
            <person name="Fan H."/>
            <person name="Li D."/>
            <person name="Dong L."/>
            <person name="Tao Y."/>
            <person name="Gao C."/>
            <person name="Wu H."/>
            <person name="Li Y."/>
            <person name="Cui Y."/>
            <person name="Guo X."/>
            <person name="Zheng S."/>
            <person name="Wang B."/>
            <person name="Yu K."/>
            <person name="Liang Q."/>
            <person name="Yang W."/>
            <person name="Lou X."/>
            <person name="Chen J."/>
            <person name="Feng M."/>
            <person name="Jian J."/>
            <person name="Zhang X."/>
            <person name="Luo G."/>
            <person name="Jiang Y."/>
            <person name="Liu J."/>
            <person name="Wang Z."/>
            <person name="Sha Y."/>
            <person name="Zhang B."/>
            <person name="Wu H."/>
            <person name="Tang D."/>
            <person name="Shen Q."/>
            <person name="Xue P."/>
            <person name="Zou S."/>
            <person name="Wang X."/>
            <person name="Liu X."/>
            <person name="Wang F."/>
            <person name="Yang Y."/>
            <person name="An X."/>
            <person name="Dong Z."/>
            <person name="Zhang K."/>
            <person name="Zhang X."/>
            <person name="Luo M.C."/>
            <person name="Dvorak J."/>
            <person name="Tong Y."/>
            <person name="Wang J."/>
            <person name="Yang H."/>
            <person name="Li Z."/>
            <person name="Wang D."/>
            <person name="Zhang A."/>
            <person name="Wang J."/>
        </authorList>
    </citation>
    <scope>NUCLEOTIDE SEQUENCE</scope>
    <source>
        <strain evidence="3">cv. G1812</strain>
    </source>
</reference>
<evidence type="ECO:0000313" key="3">
    <source>
        <dbReference type="Proteomes" id="UP000015106"/>
    </source>
</evidence>
<dbReference type="AlphaFoldDB" id="A0A8R7TZ25"/>
<protein>
    <recommendedName>
        <fullName evidence="1">Transposase (putative) gypsy type domain-containing protein</fullName>
    </recommendedName>
</protein>
<feature type="domain" description="Transposase (putative) gypsy type" evidence="1">
    <location>
        <begin position="1"/>
        <end position="60"/>
    </location>
</feature>
<sequence length="72" mass="8204">RGLGFPIHPFLRGLSEFYGIQLHNLTPGSILHISGFVALYELFLGIEAHFELWRKFFCLVPRQRGGSIFEVG</sequence>
<dbReference type="EnsemblPlants" id="TuG1812G0300003605.01.T01">
    <property type="protein sequence ID" value="TuG1812G0300003605.01.T01.cds370027"/>
    <property type="gene ID" value="TuG1812G0300003605.01"/>
</dbReference>
<reference evidence="2" key="3">
    <citation type="submission" date="2022-06" db="UniProtKB">
        <authorList>
            <consortium name="EnsemblPlants"/>
        </authorList>
    </citation>
    <scope>IDENTIFICATION</scope>
</reference>
<dbReference type="Pfam" id="PF04195">
    <property type="entry name" value="Transposase_28"/>
    <property type="match status" value="1"/>
</dbReference>
<reference evidence="2" key="2">
    <citation type="submission" date="2018-03" db="EMBL/GenBank/DDBJ databases">
        <title>The Triticum urartu genome reveals the dynamic nature of wheat genome evolution.</title>
        <authorList>
            <person name="Ling H."/>
            <person name="Ma B."/>
            <person name="Shi X."/>
            <person name="Liu H."/>
            <person name="Dong L."/>
            <person name="Sun H."/>
            <person name="Cao Y."/>
            <person name="Gao Q."/>
            <person name="Zheng S."/>
            <person name="Li Y."/>
            <person name="Yu Y."/>
            <person name="Du H."/>
            <person name="Qi M."/>
            <person name="Li Y."/>
            <person name="Yu H."/>
            <person name="Cui Y."/>
            <person name="Wang N."/>
            <person name="Chen C."/>
            <person name="Wu H."/>
            <person name="Zhao Y."/>
            <person name="Zhang J."/>
            <person name="Li Y."/>
            <person name="Zhou W."/>
            <person name="Zhang B."/>
            <person name="Hu W."/>
            <person name="Eijk M."/>
            <person name="Tang J."/>
            <person name="Witsenboer H."/>
            <person name="Zhao S."/>
            <person name="Li Z."/>
            <person name="Zhang A."/>
            <person name="Wang D."/>
            <person name="Liang C."/>
        </authorList>
    </citation>
    <scope>NUCLEOTIDE SEQUENCE [LARGE SCALE GENOMIC DNA]</scope>
    <source>
        <strain evidence="2">cv. G1812</strain>
    </source>
</reference>
<dbReference type="Gramene" id="TuG1812G0300003605.01.T01">
    <property type="protein sequence ID" value="TuG1812G0300003605.01.T01.cds370027"/>
    <property type="gene ID" value="TuG1812G0300003605.01"/>
</dbReference>
<evidence type="ECO:0000259" key="1">
    <source>
        <dbReference type="Pfam" id="PF04195"/>
    </source>
</evidence>
<dbReference type="InterPro" id="IPR007321">
    <property type="entry name" value="Transposase_28"/>
</dbReference>
<organism evidence="2 3">
    <name type="scientific">Triticum urartu</name>
    <name type="common">Red wild einkorn</name>
    <name type="synonym">Crithodium urartu</name>
    <dbReference type="NCBI Taxonomy" id="4572"/>
    <lineage>
        <taxon>Eukaryota</taxon>
        <taxon>Viridiplantae</taxon>
        <taxon>Streptophyta</taxon>
        <taxon>Embryophyta</taxon>
        <taxon>Tracheophyta</taxon>
        <taxon>Spermatophyta</taxon>
        <taxon>Magnoliopsida</taxon>
        <taxon>Liliopsida</taxon>
        <taxon>Poales</taxon>
        <taxon>Poaceae</taxon>
        <taxon>BOP clade</taxon>
        <taxon>Pooideae</taxon>
        <taxon>Triticodae</taxon>
        <taxon>Triticeae</taxon>
        <taxon>Triticinae</taxon>
        <taxon>Triticum</taxon>
    </lineage>
</organism>
<accession>A0A8R7TZ25</accession>
<dbReference type="Proteomes" id="UP000015106">
    <property type="component" value="Chromosome 3"/>
</dbReference>